<evidence type="ECO:0000256" key="2">
    <source>
        <dbReference type="ARBA" id="ARBA00023125"/>
    </source>
</evidence>
<dbReference type="Proteomes" id="UP000244162">
    <property type="component" value="Unassembled WGS sequence"/>
</dbReference>
<dbReference type="GO" id="GO:0003677">
    <property type="term" value="F:DNA binding"/>
    <property type="evidence" value="ECO:0007669"/>
    <property type="project" value="UniProtKB-KW"/>
</dbReference>
<comment type="caution">
    <text evidence="5">The sequence shown here is derived from an EMBL/GenBank/DDBJ whole genome shotgun (WGS) entry which is preliminary data.</text>
</comment>
<dbReference type="PANTHER" id="PTHR44688">
    <property type="entry name" value="DNA-BINDING TRANSCRIPTIONAL ACTIVATOR DEVR_DOSR"/>
    <property type="match status" value="1"/>
</dbReference>
<feature type="domain" description="HTH luxR-type" evidence="4">
    <location>
        <begin position="22"/>
        <end position="87"/>
    </location>
</feature>
<sequence length="94" mass="10140">MAGSRGRQQLPTIEGCRKLTASSLPDPVLTPRERSIINLVASGMSAKEAAISLEIAPRTVEKHIDQARLKLRAKNRTHLVAMALSAGIITDARL</sequence>
<reference evidence="5 6" key="1">
    <citation type="submission" date="2017-09" db="EMBL/GenBank/DDBJ databases">
        <title>Sphingomonas panjinensis sp.nov., isolated from oil-contaminated soil.</title>
        <authorList>
            <person name="Wang L."/>
            <person name="Chen L."/>
        </authorList>
    </citation>
    <scope>NUCLEOTIDE SEQUENCE [LARGE SCALE GENOMIC DNA]</scope>
    <source>
        <strain evidence="5 6">FW-11</strain>
    </source>
</reference>
<evidence type="ECO:0000313" key="6">
    <source>
        <dbReference type="Proteomes" id="UP000244162"/>
    </source>
</evidence>
<organism evidence="5 6">
    <name type="scientific">Sphingomonas oleivorans</name>
    <dbReference type="NCBI Taxonomy" id="1735121"/>
    <lineage>
        <taxon>Bacteria</taxon>
        <taxon>Pseudomonadati</taxon>
        <taxon>Pseudomonadota</taxon>
        <taxon>Alphaproteobacteria</taxon>
        <taxon>Sphingomonadales</taxon>
        <taxon>Sphingomonadaceae</taxon>
        <taxon>Sphingomonas</taxon>
    </lineage>
</organism>
<dbReference type="GO" id="GO:0006355">
    <property type="term" value="P:regulation of DNA-templated transcription"/>
    <property type="evidence" value="ECO:0007669"/>
    <property type="project" value="InterPro"/>
</dbReference>
<dbReference type="InterPro" id="IPR000792">
    <property type="entry name" value="Tscrpt_reg_LuxR_C"/>
</dbReference>
<evidence type="ECO:0000259" key="4">
    <source>
        <dbReference type="PROSITE" id="PS50043"/>
    </source>
</evidence>
<accession>A0A2T5FX02</accession>
<dbReference type="EMBL" id="NWBU01000010">
    <property type="protein sequence ID" value="PTQ10321.1"/>
    <property type="molecule type" value="Genomic_DNA"/>
</dbReference>
<keyword evidence="6" id="KW-1185">Reference proteome</keyword>
<dbReference type="SUPFAM" id="SSF46894">
    <property type="entry name" value="C-terminal effector domain of the bipartite response regulators"/>
    <property type="match status" value="1"/>
</dbReference>
<keyword evidence="2" id="KW-0238">DNA-binding</keyword>
<dbReference type="SMART" id="SM00421">
    <property type="entry name" value="HTH_LUXR"/>
    <property type="match status" value="1"/>
</dbReference>
<dbReference type="AlphaFoldDB" id="A0A2T5FX02"/>
<evidence type="ECO:0000256" key="1">
    <source>
        <dbReference type="ARBA" id="ARBA00023015"/>
    </source>
</evidence>
<dbReference type="PANTHER" id="PTHR44688:SF16">
    <property type="entry name" value="DNA-BINDING TRANSCRIPTIONAL ACTIVATOR DEVR_DOSR"/>
    <property type="match status" value="1"/>
</dbReference>
<evidence type="ECO:0000313" key="5">
    <source>
        <dbReference type="EMBL" id="PTQ10321.1"/>
    </source>
</evidence>
<keyword evidence="1" id="KW-0805">Transcription regulation</keyword>
<proteinExistence type="predicted"/>
<name>A0A2T5FX02_9SPHN</name>
<dbReference type="PROSITE" id="PS50043">
    <property type="entry name" value="HTH_LUXR_2"/>
    <property type="match status" value="1"/>
</dbReference>
<dbReference type="PRINTS" id="PR00038">
    <property type="entry name" value="HTHLUXR"/>
</dbReference>
<dbReference type="InterPro" id="IPR016032">
    <property type="entry name" value="Sig_transdc_resp-reg_C-effctor"/>
</dbReference>
<dbReference type="InterPro" id="IPR036388">
    <property type="entry name" value="WH-like_DNA-bd_sf"/>
</dbReference>
<dbReference type="OrthoDB" id="7449597at2"/>
<dbReference type="CDD" id="cd06170">
    <property type="entry name" value="LuxR_C_like"/>
    <property type="match status" value="1"/>
</dbReference>
<dbReference type="RefSeq" id="WP_107968779.1">
    <property type="nucleotide sequence ID" value="NZ_NWBU01000010.1"/>
</dbReference>
<keyword evidence="3" id="KW-0804">Transcription</keyword>
<dbReference type="Gene3D" id="1.10.10.10">
    <property type="entry name" value="Winged helix-like DNA-binding domain superfamily/Winged helix DNA-binding domain"/>
    <property type="match status" value="1"/>
</dbReference>
<protein>
    <recommendedName>
        <fullName evidence="4">HTH luxR-type domain-containing protein</fullName>
    </recommendedName>
</protein>
<evidence type="ECO:0000256" key="3">
    <source>
        <dbReference type="ARBA" id="ARBA00023163"/>
    </source>
</evidence>
<gene>
    <name evidence="5" type="ORF">CLG96_13220</name>
</gene>
<dbReference type="Pfam" id="PF00196">
    <property type="entry name" value="GerE"/>
    <property type="match status" value="1"/>
</dbReference>